<dbReference type="GO" id="GO:0000139">
    <property type="term" value="C:Golgi membrane"/>
    <property type="evidence" value="ECO:0007669"/>
    <property type="project" value="UniProtKB-SubCell"/>
</dbReference>
<evidence type="ECO:0000256" key="2">
    <source>
        <dbReference type="ARBA" id="ARBA00022692"/>
    </source>
</evidence>
<dbReference type="STRING" id="133383.A0A1R0H7K8"/>
<comment type="similarity">
    <text evidence="6">Belongs to the GOT1 family.</text>
</comment>
<reference evidence="8 9" key="1">
    <citation type="journal article" date="2016" name="Mol. Biol. Evol.">
        <title>Genome-Wide Survey of Gut Fungi (Harpellales) Reveals the First Horizontally Transferred Ubiquitin Gene from a Mosquito Host.</title>
        <authorList>
            <person name="Wang Y."/>
            <person name="White M.M."/>
            <person name="Kvist S."/>
            <person name="Moncalvo J.M."/>
        </authorList>
    </citation>
    <scope>NUCLEOTIDE SEQUENCE [LARGE SCALE GENOMIC DNA]</scope>
    <source>
        <strain evidence="8 9">ALG-7-W6</strain>
    </source>
</reference>
<evidence type="ECO:0000256" key="7">
    <source>
        <dbReference type="SAM" id="Phobius"/>
    </source>
</evidence>
<dbReference type="PANTHER" id="PTHR21493">
    <property type="entry name" value="CGI-141-RELATED/LIPASE CONTAINING PROTEIN"/>
    <property type="match status" value="1"/>
</dbReference>
<dbReference type="GO" id="GO:0005783">
    <property type="term" value="C:endoplasmic reticulum"/>
    <property type="evidence" value="ECO:0007669"/>
    <property type="project" value="TreeGrafter"/>
</dbReference>
<dbReference type="GO" id="GO:0006888">
    <property type="term" value="P:endoplasmic reticulum to Golgi vesicle-mediated transport"/>
    <property type="evidence" value="ECO:0007669"/>
    <property type="project" value="InterPro"/>
</dbReference>
<sequence>MALIVLGVILMFDAGLIAIGNILFLLGVFLIIGFQKSVVFFSRKEKIRGTICFFLGLVLIFMKYSIFGMVLEAFGFINLFGNFFPVALGFLRRLPVIGSFLSLPGIRQVLFQK</sequence>
<dbReference type="AlphaFoldDB" id="A0A1R0H7K8"/>
<protein>
    <submittedName>
        <fullName evidence="8">Protein transport protein GOT1</fullName>
    </submittedName>
</protein>
<accession>A0A1R0H7K8</accession>
<feature type="transmembrane region" description="Helical" evidence="7">
    <location>
        <begin position="6"/>
        <end position="35"/>
    </location>
</feature>
<dbReference type="GO" id="GO:0000137">
    <property type="term" value="C:Golgi cis cisterna"/>
    <property type="evidence" value="ECO:0007669"/>
    <property type="project" value="TreeGrafter"/>
</dbReference>
<comment type="caution">
    <text evidence="8">The sequence shown here is derived from an EMBL/GenBank/DDBJ whole genome shotgun (WGS) entry which is preliminary data.</text>
</comment>
<dbReference type="GO" id="GO:0030134">
    <property type="term" value="C:COPII-coated ER to Golgi transport vesicle"/>
    <property type="evidence" value="ECO:0007669"/>
    <property type="project" value="TreeGrafter"/>
</dbReference>
<comment type="subcellular location">
    <subcellularLocation>
        <location evidence="1">Golgi apparatus membrane</location>
        <topology evidence="1">Multi-pass membrane protein</topology>
    </subcellularLocation>
</comment>
<evidence type="ECO:0000256" key="3">
    <source>
        <dbReference type="ARBA" id="ARBA00022989"/>
    </source>
</evidence>
<dbReference type="InterPro" id="IPR007305">
    <property type="entry name" value="Vesicle_transpt_Got1/SFT2"/>
</dbReference>
<organism evidence="8 9">
    <name type="scientific">Smittium mucronatum</name>
    <dbReference type="NCBI Taxonomy" id="133383"/>
    <lineage>
        <taxon>Eukaryota</taxon>
        <taxon>Fungi</taxon>
        <taxon>Fungi incertae sedis</taxon>
        <taxon>Zoopagomycota</taxon>
        <taxon>Kickxellomycotina</taxon>
        <taxon>Harpellomycetes</taxon>
        <taxon>Harpellales</taxon>
        <taxon>Legeriomycetaceae</taxon>
        <taxon>Smittium</taxon>
    </lineage>
</organism>
<proteinExistence type="inferred from homology"/>
<name>A0A1R0H7K8_9FUNG</name>
<evidence type="ECO:0000313" key="9">
    <source>
        <dbReference type="Proteomes" id="UP000187455"/>
    </source>
</evidence>
<dbReference type="GO" id="GO:0042147">
    <property type="term" value="P:retrograde transport, endosome to Golgi"/>
    <property type="evidence" value="ECO:0007669"/>
    <property type="project" value="InterPro"/>
</dbReference>
<keyword evidence="3 7" id="KW-1133">Transmembrane helix</keyword>
<dbReference type="Pfam" id="PF04178">
    <property type="entry name" value="Got1"/>
    <property type="match status" value="1"/>
</dbReference>
<gene>
    <name evidence="8" type="ORF">AYI68_g721</name>
</gene>
<dbReference type="PANTHER" id="PTHR21493:SF9">
    <property type="entry name" value="GOLGI TRANSPORT PROTEIN 1-RELATED"/>
    <property type="match status" value="1"/>
</dbReference>
<evidence type="ECO:0000313" key="8">
    <source>
        <dbReference type="EMBL" id="OLY85103.1"/>
    </source>
</evidence>
<evidence type="ECO:0000256" key="1">
    <source>
        <dbReference type="ARBA" id="ARBA00004653"/>
    </source>
</evidence>
<keyword evidence="5 7" id="KW-0472">Membrane</keyword>
<keyword evidence="9" id="KW-1185">Reference proteome</keyword>
<evidence type="ECO:0000256" key="5">
    <source>
        <dbReference type="ARBA" id="ARBA00023136"/>
    </source>
</evidence>
<dbReference type="EMBL" id="LSSL01000233">
    <property type="protein sequence ID" value="OLY85103.1"/>
    <property type="molecule type" value="Genomic_DNA"/>
</dbReference>
<evidence type="ECO:0000256" key="6">
    <source>
        <dbReference type="ARBA" id="ARBA00025799"/>
    </source>
</evidence>
<dbReference type="GO" id="GO:0005829">
    <property type="term" value="C:cytosol"/>
    <property type="evidence" value="ECO:0007669"/>
    <property type="project" value="GOC"/>
</dbReference>
<keyword evidence="4" id="KW-0333">Golgi apparatus</keyword>
<dbReference type="InterPro" id="IPR045176">
    <property type="entry name" value="Got1"/>
</dbReference>
<evidence type="ECO:0000256" key="4">
    <source>
        <dbReference type="ARBA" id="ARBA00023034"/>
    </source>
</evidence>
<keyword evidence="2 7" id="KW-0812">Transmembrane</keyword>
<feature type="transmembrane region" description="Helical" evidence="7">
    <location>
        <begin position="47"/>
        <end position="67"/>
    </location>
</feature>
<dbReference type="Proteomes" id="UP000187455">
    <property type="component" value="Unassembled WGS sequence"/>
</dbReference>
<dbReference type="OrthoDB" id="204784at2759"/>